<protein>
    <recommendedName>
        <fullName evidence="2">ATP-grasp domain-containing protein</fullName>
    </recommendedName>
</protein>
<evidence type="ECO:0000313" key="4">
    <source>
        <dbReference type="Proteomes" id="UP001501303"/>
    </source>
</evidence>
<dbReference type="EMBL" id="BAAAMJ010000009">
    <property type="protein sequence ID" value="GAA1902444.1"/>
    <property type="molecule type" value="Genomic_DNA"/>
</dbReference>
<proteinExistence type="predicted"/>
<feature type="domain" description="ATP-grasp" evidence="2">
    <location>
        <begin position="120"/>
        <end position="311"/>
    </location>
</feature>
<sequence>MSVLFLHHRGSLADTPYHRWTREAGGGPPLLLTSREHLEREDEQLPLAEGYRYVEALDGYDSTGRLEARVLDLARDLRVRRLVACHERDLQRAARLRQILGLPGPRPQSLLPCDDRLVLKERARAAGLATSPGQAVDSATDVLTFAARHGFPLLLRPRRPEAAGASRLIASRAELTAWLDDDAGPHRPGLMVQALPVGRRYQVHGLLLGGRAVLTWPSDRVSRRVGGLDWTTETTLSPNHPLTLALLERTERLVAVLPSGPAHVIRADFVRTPLGLVLLDLVDGIGPDAGRGLCRAALGVDPAEALARVQLGLEPRSTGPDRPLRIAARLTLVRPAGAVRALPGPPPFPWVDRFRTHVDRSLRLNGPADATDFAVSAYVTAPGRTLCFSRLRLLERWIGHGLELDRSESGYGARL</sequence>
<evidence type="ECO:0000256" key="1">
    <source>
        <dbReference type="PROSITE-ProRule" id="PRU00409"/>
    </source>
</evidence>
<keyword evidence="4" id="KW-1185">Reference proteome</keyword>
<dbReference type="InterPro" id="IPR011761">
    <property type="entry name" value="ATP-grasp"/>
</dbReference>
<gene>
    <name evidence="3" type="ORF">GCM10009716_10410</name>
</gene>
<evidence type="ECO:0000313" key="3">
    <source>
        <dbReference type="EMBL" id="GAA1902444.1"/>
    </source>
</evidence>
<evidence type="ECO:0000259" key="2">
    <source>
        <dbReference type="PROSITE" id="PS50975"/>
    </source>
</evidence>
<keyword evidence="1" id="KW-0067">ATP-binding</keyword>
<dbReference type="PROSITE" id="PS50975">
    <property type="entry name" value="ATP_GRASP"/>
    <property type="match status" value="1"/>
</dbReference>
<comment type="caution">
    <text evidence="3">The sequence shown here is derived from an EMBL/GenBank/DDBJ whole genome shotgun (WGS) entry which is preliminary data.</text>
</comment>
<dbReference type="RefSeq" id="WP_344259233.1">
    <property type="nucleotide sequence ID" value="NZ_BAAAMJ010000009.1"/>
</dbReference>
<dbReference type="Proteomes" id="UP001501303">
    <property type="component" value="Unassembled WGS sequence"/>
</dbReference>
<dbReference type="Gene3D" id="3.40.50.20">
    <property type="match status" value="1"/>
</dbReference>
<reference evidence="3 4" key="1">
    <citation type="journal article" date="2019" name="Int. J. Syst. Evol. Microbiol.">
        <title>The Global Catalogue of Microorganisms (GCM) 10K type strain sequencing project: providing services to taxonomists for standard genome sequencing and annotation.</title>
        <authorList>
            <consortium name="The Broad Institute Genomics Platform"/>
            <consortium name="The Broad Institute Genome Sequencing Center for Infectious Disease"/>
            <person name="Wu L."/>
            <person name="Ma J."/>
        </authorList>
    </citation>
    <scope>NUCLEOTIDE SEQUENCE [LARGE SCALE GENOMIC DNA]</scope>
    <source>
        <strain evidence="3 4">JCM 13581</strain>
    </source>
</reference>
<accession>A0ABN2NXV5</accession>
<organism evidence="3 4">
    <name type="scientific">Streptomyces sodiiphilus</name>
    <dbReference type="NCBI Taxonomy" id="226217"/>
    <lineage>
        <taxon>Bacteria</taxon>
        <taxon>Bacillati</taxon>
        <taxon>Actinomycetota</taxon>
        <taxon>Actinomycetes</taxon>
        <taxon>Kitasatosporales</taxon>
        <taxon>Streptomycetaceae</taxon>
        <taxon>Streptomyces</taxon>
    </lineage>
</organism>
<keyword evidence="1" id="KW-0547">Nucleotide-binding</keyword>
<dbReference type="SUPFAM" id="SSF56059">
    <property type="entry name" value="Glutathione synthetase ATP-binding domain-like"/>
    <property type="match status" value="1"/>
</dbReference>
<name>A0ABN2NXV5_9ACTN</name>